<feature type="region of interest" description="Disordered" evidence="1">
    <location>
        <begin position="107"/>
        <end position="138"/>
    </location>
</feature>
<dbReference type="WBParaSite" id="HCON_00002960-00001">
    <property type="protein sequence ID" value="HCON_00002960-00001"/>
    <property type="gene ID" value="HCON_00002960"/>
</dbReference>
<protein>
    <submittedName>
        <fullName evidence="3">Uncharacterized protein</fullName>
    </submittedName>
</protein>
<accession>A0A7I4XSN6</accession>
<reference evidence="3" key="1">
    <citation type="submission" date="2020-12" db="UniProtKB">
        <authorList>
            <consortium name="WormBaseParasite"/>
        </authorList>
    </citation>
    <scope>IDENTIFICATION</scope>
    <source>
        <strain evidence="3">MHco3</strain>
    </source>
</reference>
<evidence type="ECO:0000313" key="3">
    <source>
        <dbReference type="WBParaSite" id="HCON_00002960-00001"/>
    </source>
</evidence>
<keyword evidence="2" id="KW-1185">Reference proteome</keyword>
<proteinExistence type="predicted"/>
<evidence type="ECO:0000313" key="2">
    <source>
        <dbReference type="Proteomes" id="UP000025227"/>
    </source>
</evidence>
<dbReference type="Proteomes" id="UP000025227">
    <property type="component" value="Unplaced"/>
</dbReference>
<feature type="compositionally biased region" description="Basic and acidic residues" evidence="1">
    <location>
        <begin position="107"/>
        <end position="117"/>
    </location>
</feature>
<sequence length="138" mass="15929">MTQHASVSRAVDIYCPLVDNQYDRPPSADLTTTQSSRLTFCTFTPQNTTFSAISHREIFIRWTDEIRPWGVVILFLWSPFDSTCIHRRPTLLRAVSVWWSGMVKEQRNHVSQVRRDSTQPSAKSETLEKSNSVEKAEK</sequence>
<feature type="compositionally biased region" description="Basic and acidic residues" evidence="1">
    <location>
        <begin position="125"/>
        <end position="138"/>
    </location>
</feature>
<evidence type="ECO:0000256" key="1">
    <source>
        <dbReference type="SAM" id="MobiDB-lite"/>
    </source>
</evidence>
<name>A0A7I4XSN6_HAECO</name>
<organism evidence="2 3">
    <name type="scientific">Haemonchus contortus</name>
    <name type="common">Barber pole worm</name>
    <dbReference type="NCBI Taxonomy" id="6289"/>
    <lineage>
        <taxon>Eukaryota</taxon>
        <taxon>Metazoa</taxon>
        <taxon>Ecdysozoa</taxon>
        <taxon>Nematoda</taxon>
        <taxon>Chromadorea</taxon>
        <taxon>Rhabditida</taxon>
        <taxon>Rhabditina</taxon>
        <taxon>Rhabditomorpha</taxon>
        <taxon>Strongyloidea</taxon>
        <taxon>Trichostrongylidae</taxon>
        <taxon>Haemonchus</taxon>
    </lineage>
</organism>
<dbReference type="AlphaFoldDB" id="A0A7I4XSN6"/>